<evidence type="ECO:0000313" key="2">
    <source>
        <dbReference type="EMBL" id="CAF4282769.1"/>
    </source>
</evidence>
<dbReference type="OrthoDB" id="10029398at2759"/>
<dbReference type="AlphaFoldDB" id="A0A815JYG6"/>
<organism evidence="1 3">
    <name type="scientific">Didymodactylos carnosus</name>
    <dbReference type="NCBI Taxonomy" id="1234261"/>
    <lineage>
        <taxon>Eukaryota</taxon>
        <taxon>Metazoa</taxon>
        <taxon>Spiralia</taxon>
        <taxon>Gnathifera</taxon>
        <taxon>Rotifera</taxon>
        <taxon>Eurotatoria</taxon>
        <taxon>Bdelloidea</taxon>
        <taxon>Philodinida</taxon>
        <taxon>Philodinidae</taxon>
        <taxon>Didymodactylos</taxon>
    </lineage>
</organism>
<sequence>MQNVNIASSAYQHPYDTILNAVRGSNQLYVLRNEPQNGPIICYSLIQFGKEITLLDHSQNISVAYHNFIIVNEKFKNTGLTIKLFEYFYHGMQKRKQRHPQLPLLIYYVTATPSIIYQTDKVFLNMVPSINDYNRTIFTDQEWHIANELRKLRSWPTAVRSSNVNPFVLKGVMKSRYTTYEQMRIDKIVKRTNYQIFQDLGIDESNGDRLLRFAFV</sequence>
<evidence type="ECO:0000313" key="1">
    <source>
        <dbReference type="EMBL" id="CAF1387961.1"/>
    </source>
</evidence>
<name>A0A815JYG6_9BILA</name>
<evidence type="ECO:0000313" key="3">
    <source>
        <dbReference type="Proteomes" id="UP000663829"/>
    </source>
</evidence>
<dbReference type="Proteomes" id="UP000663829">
    <property type="component" value="Unassembled WGS sequence"/>
</dbReference>
<protein>
    <submittedName>
        <fullName evidence="1">Uncharacterized protein</fullName>
    </submittedName>
</protein>
<keyword evidence="3" id="KW-1185">Reference proteome</keyword>
<dbReference type="Proteomes" id="UP000681722">
    <property type="component" value="Unassembled WGS sequence"/>
</dbReference>
<dbReference type="EMBL" id="CAJOBC010082218">
    <property type="protein sequence ID" value="CAF4282769.1"/>
    <property type="molecule type" value="Genomic_DNA"/>
</dbReference>
<dbReference type="EMBL" id="CAJNOQ010016813">
    <property type="protein sequence ID" value="CAF1387961.1"/>
    <property type="molecule type" value="Genomic_DNA"/>
</dbReference>
<reference evidence="1" key="1">
    <citation type="submission" date="2021-02" db="EMBL/GenBank/DDBJ databases">
        <authorList>
            <person name="Nowell W R."/>
        </authorList>
    </citation>
    <scope>NUCLEOTIDE SEQUENCE</scope>
</reference>
<comment type="caution">
    <text evidence="1">The sequence shown here is derived from an EMBL/GenBank/DDBJ whole genome shotgun (WGS) entry which is preliminary data.</text>
</comment>
<accession>A0A815JYG6</accession>
<gene>
    <name evidence="1" type="ORF">GPM918_LOCUS32655</name>
    <name evidence="2" type="ORF">SRO942_LOCUS33326</name>
</gene>
<proteinExistence type="predicted"/>